<organism evidence="1 2">
    <name type="scientific">Bowdeniella nasicola</name>
    <dbReference type="NCBI Taxonomy" id="208480"/>
    <lineage>
        <taxon>Bacteria</taxon>
        <taxon>Bacillati</taxon>
        <taxon>Actinomycetota</taxon>
        <taxon>Actinomycetes</taxon>
        <taxon>Actinomycetales</taxon>
        <taxon>Actinomycetaceae</taxon>
        <taxon>Bowdeniella</taxon>
    </lineage>
</organism>
<name>A0A1Q5Q1M2_9ACTO</name>
<comment type="caution">
    <text evidence="1">The sequence shown here is derived from an EMBL/GenBank/DDBJ whole genome shotgun (WGS) entry which is preliminary data.</text>
</comment>
<dbReference type="EMBL" id="MQVR01000050">
    <property type="protein sequence ID" value="OKL53609.1"/>
    <property type="molecule type" value="Genomic_DNA"/>
</dbReference>
<gene>
    <name evidence="1" type="ORF">BSZ39_08625</name>
</gene>
<reference evidence="2" key="1">
    <citation type="submission" date="2016-12" db="EMBL/GenBank/DDBJ databases">
        <authorList>
            <person name="Meng X."/>
        </authorList>
    </citation>
    <scope>NUCLEOTIDE SEQUENCE [LARGE SCALE GENOMIC DNA]</scope>
    <source>
        <strain evidence="2">DSM 19116</strain>
    </source>
</reference>
<evidence type="ECO:0000313" key="2">
    <source>
        <dbReference type="Proteomes" id="UP000185628"/>
    </source>
</evidence>
<evidence type="ECO:0000313" key="1">
    <source>
        <dbReference type="EMBL" id="OKL53609.1"/>
    </source>
</evidence>
<accession>A0A1Q5Q1M2</accession>
<keyword evidence="2" id="KW-1185">Reference proteome</keyword>
<proteinExistence type="predicted"/>
<dbReference type="Proteomes" id="UP000185628">
    <property type="component" value="Unassembled WGS sequence"/>
</dbReference>
<protein>
    <submittedName>
        <fullName evidence="1">Uncharacterized protein</fullName>
    </submittedName>
</protein>
<sequence length="167" mass="17877">MLADLSDRLATIEGAQVEGELVEAERSAIGIADRLVSSVGHPLQLSLASGERVQGLLADVSATWVRLDIGAHRDIFVAIAAIASYKGLGRASRAHREVDMRRGWGHILRRCGAQGARVTMSSGHQEVGGRVVGVGKDYVDVRLDDDAIATFVLYLIERVYVTGLAAD</sequence>
<dbReference type="AlphaFoldDB" id="A0A1Q5Q1M2"/>